<evidence type="ECO:0000313" key="3">
    <source>
        <dbReference type="Proteomes" id="UP001163105"/>
    </source>
</evidence>
<comment type="caution">
    <text evidence="2">The sequence shown here is derived from an EMBL/GenBank/DDBJ whole genome shotgun (WGS) entry which is preliminary data.</text>
</comment>
<gene>
    <name evidence="2" type="ORF">O9K51_06103</name>
</gene>
<proteinExistence type="predicted"/>
<dbReference type="AlphaFoldDB" id="A0AB34FN19"/>
<reference evidence="2" key="1">
    <citation type="submission" date="2023-01" db="EMBL/GenBank/DDBJ databases">
        <title>The growth and conidiation of Purpureocillium lavendulum are regulated by nitrogen source and histone H3K14 acetylation.</title>
        <authorList>
            <person name="Tang P."/>
            <person name="Han J."/>
            <person name="Zhang C."/>
            <person name="Tang P."/>
            <person name="Qi F."/>
            <person name="Zhang K."/>
            <person name="Liang L."/>
        </authorList>
    </citation>
    <scope>NUCLEOTIDE SEQUENCE</scope>
    <source>
        <strain evidence="2">YMF1.00683</strain>
    </source>
</reference>
<feature type="compositionally biased region" description="Low complexity" evidence="1">
    <location>
        <begin position="44"/>
        <end position="55"/>
    </location>
</feature>
<dbReference type="EMBL" id="JAQHRD010000005">
    <property type="protein sequence ID" value="KAJ6440313.1"/>
    <property type="molecule type" value="Genomic_DNA"/>
</dbReference>
<feature type="region of interest" description="Disordered" evidence="1">
    <location>
        <begin position="15"/>
        <end position="66"/>
    </location>
</feature>
<organism evidence="2 3">
    <name type="scientific">Purpureocillium lavendulum</name>
    <dbReference type="NCBI Taxonomy" id="1247861"/>
    <lineage>
        <taxon>Eukaryota</taxon>
        <taxon>Fungi</taxon>
        <taxon>Dikarya</taxon>
        <taxon>Ascomycota</taxon>
        <taxon>Pezizomycotina</taxon>
        <taxon>Sordariomycetes</taxon>
        <taxon>Hypocreomycetidae</taxon>
        <taxon>Hypocreales</taxon>
        <taxon>Ophiocordycipitaceae</taxon>
        <taxon>Purpureocillium</taxon>
    </lineage>
</organism>
<feature type="compositionally biased region" description="Polar residues" evidence="1">
    <location>
        <begin position="15"/>
        <end position="43"/>
    </location>
</feature>
<dbReference type="Proteomes" id="UP001163105">
    <property type="component" value="Unassembled WGS sequence"/>
</dbReference>
<evidence type="ECO:0000256" key="1">
    <source>
        <dbReference type="SAM" id="MobiDB-lite"/>
    </source>
</evidence>
<sequence length="112" mass="11844">MPPSLCCWRQAVPNSASAAGQPSQAVGAQHGATSTSRQAVQPASTSTSTSTSTQQHHQHQHRQVSVDQAPCVDWLTSSPWLAAIHHHRFLSIFAVQMGGPPSESLVGFALHG</sequence>
<name>A0AB34FN19_9HYPO</name>
<protein>
    <submittedName>
        <fullName evidence="2">Uncharacterized protein</fullName>
    </submittedName>
</protein>
<accession>A0AB34FN19</accession>
<evidence type="ECO:0000313" key="2">
    <source>
        <dbReference type="EMBL" id="KAJ6440313.1"/>
    </source>
</evidence>
<keyword evidence="3" id="KW-1185">Reference proteome</keyword>